<dbReference type="SUPFAM" id="SSF58104">
    <property type="entry name" value="Methyl-accepting chemotaxis protein (MCP) signaling domain"/>
    <property type="match status" value="1"/>
</dbReference>
<dbReference type="CDD" id="cd11386">
    <property type="entry name" value="MCP_signal"/>
    <property type="match status" value="1"/>
</dbReference>
<evidence type="ECO:0000256" key="3">
    <source>
        <dbReference type="ARBA" id="ARBA00022500"/>
    </source>
</evidence>
<evidence type="ECO:0000313" key="13">
    <source>
        <dbReference type="Proteomes" id="UP000000939"/>
    </source>
</evidence>
<keyword evidence="2" id="KW-1003">Cell membrane</keyword>
<dbReference type="OrthoDB" id="5348717at2"/>
<dbReference type="PANTHER" id="PTHR43531:SF11">
    <property type="entry name" value="METHYL-ACCEPTING CHEMOTAXIS PROTEIN 3"/>
    <property type="match status" value="1"/>
</dbReference>
<keyword evidence="8" id="KW-0807">Transducer</keyword>
<dbReference type="Pfam" id="PF08269">
    <property type="entry name" value="dCache_2"/>
    <property type="match status" value="1"/>
</dbReference>
<dbReference type="EMBL" id="CP001999">
    <property type="protein sequence ID" value="ADG92267.1"/>
    <property type="molecule type" value="Genomic_DNA"/>
</dbReference>
<dbReference type="PROSITE" id="PS50111">
    <property type="entry name" value="CHEMOTAXIS_TRANSDUC_2"/>
    <property type="match status" value="1"/>
</dbReference>
<feature type="domain" description="Methyl-accepting transducer" evidence="11">
    <location>
        <begin position="394"/>
        <end position="623"/>
    </location>
</feature>
<feature type="transmembrane region" description="Helical" evidence="10">
    <location>
        <begin position="213"/>
        <end position="231"/>
    </location>
</feature>
<keyword evidence="6 10" id="KW-0472">Membrane</keyword>
<evidence type="ECO:0000256" key="10">
    <source>
        <dbReference type="SAM" id="Phobius"/>
    </source>
</evidence>
<dbReference type="AlphaFoldDB" id="D5V234"/>
<dbReference type="Pfam" id="PF00015">
    <property type="entry name" value="MCPsignal"/>
    <property type="match status" value="1"/>
</dbReference>
<evidence type="ECO:0000256" key="2">
    <source>
        <dbReference type="ARBA" id="ARBA00022475"/>
    </source>
</evidence>
<dbReference type="STRING" id="572480.Arnit_0602"/>
<keyword evidence="9" id="KW-0175">Coiled coil</keyword>
<evidence type="ECO:0000256" key="5">
    <source>
        <dbReference type="ARBA" id="ARBA00022989"/>
    </source>
</evidence>
<name>D5V234_ARCNC</name>
<feature type="transmembrane region" description="Helical" evidence="10">
    <location>
        <begin position="16"/>
        <end position="36"/>
    </location>
</feature>
<dbReference type="RefSeq" id="WP_013134412.1">
    <property type="nucleotide sequence ID" value="NC_014166.1"/>
</dbReference>
<proteinExistence type="inferred from homology"/>
<keyword evidence="3" id="KW-0145">Chemotaxis</keyword>
<dbReference type="PANTHER" id="PTHR43531">
    <property type="entry name" value="PROTEIN ICFG"/>
    <property type="match status" value="1"/>
</dbReference>
<dbReference type="GO" id="GO:0007165">
    <property type="term" value="P:signal transduction"/>
    <property type="evidence" value="ECO:0007669"/>
    <property type="project" value="UniProtKB-KW"/>
</dbReference>
<reference evidence="12 13" key="1">
    <citation type="journal article" date="2010" name="Stand. Genomic Sci.">
        <title>Complete genome sequence of Arcobacter nitrofigilis type strain (CI).</title>
        <authorList>
            <person name="Pati A."/>
            <person name="Gronow S."/>
            <person name="Lapidus A."/>
            <person name="Copeland A."/>
            <person name="Glavina Del Rio T."/>
            <person name="Nolan M."/>
            <person name="Lucas S."/>
            <person name="Tice H."/>
            <person name="Cheng J.F."/>
            <person name="Han C."/>
            <person name="Chertkov O."/>
            <person name="Bruce D."/>
            <person name="Tapia R."/>
            <person name="Goodwin L."/>
            <person name="Pitluck S."/>
            <person name="Liolios K."/>
            <person name="Ivanova N."/>
            <person name="Mavromatis K."/>
            <person name="Chen A."/>
            <person name="Palaniappan K."/>
            <person name="Land M."/>
            <person name="Hauser L."/>
            <person name="Chang Y.J."/>
            <person name="Jeffries C.D."/>
            <person name="Detter J.C."/>
            <person name="Rohde M."/>
            <person name="Goker M."/>
            <person name="Bristow J."/>
            <person name="Eisen J.A."/>
            <person name="Markowitz V."/>
            <person name="Hugenholtz P."/>
            <person name="Klenk H.P."/>
            <person name="Kyrpides N.C."/>
        </authorList>
    </citation>
    <scope>NUCLEOTIDE SEQUENCE [LARGE SCALE GENOMIC DNA]</scope>
    <source>
        <strain evidence="13">ATCC 33309 / DSM 7299 / CCUG 15893 / LMG 7604 / NCTC 12251 / CI</strain>
    </source>
</reference>
<dbReference type="InterPro" id="IPR004089">
    <property type="entry name" value="MCPsignal_dom"/>
</dbReference>
<dbReference type="InterPro" id="IPR033480">
    <property type="entry name" value="sCache_2"/>
</dbReference>
<dbReference type="Gene3D" id="1.10.287.950">
    <property type="entry name" value="Methyl-accepting chemotaxis protein"/>
    <property type="match status" value="1"/>
</dbReference>
<keyword evidence="13" id="KW-1185">Reference proteome</keyword>
<sequence length="709" mass="78590" precursor="true">MIGSKIFGNLNVFKKLLSIGILTFIAIALLSAYFIISQKNVMIKEKKAKLTNLIEMSYSLTDSEYQQFKDGKIDEKSAKENVKNLLKKLRFDDTNYVFIINDSEEAPKVIMHPIDESLESSTLDEEKYNNASSMEYDNKVEKLDNMNIFKAFIKVANENGKGFVKYSGPIANSTKLVPKLSYVQKFDQWGWVLGTGIYIDDVDAQLSNNIIKAAGIILIILIILFSTFSMVSKDIVTKVKILNEGLEDFFAFLNREKNEISFTALTSKDEFGHMSRIVSKNIEKTKIGIEEDRKLIDETILVLGEFEQGDLCQRLNSNVKNPALTQLKNVLNSMAQNLENNIDKVLNVLEEYTQYNYLNKVSTNNIKKDLLKLATGVNDLGTSITNILSENKVNGLTLDSGSDILLSNMNKLNLSSNEAAASLEETAAALEEVTGNVRSNTDNIAKMAQLSDDVTKSVNEGEELANKTTIAMEEINTQVTSIHEAITVIDQIAFQTNILSLNAAVEAATAGEAGKGFAVVAGEVRNLATRSAEAAKEIKNIVERATSKANEGKGIATNMINGYEKLNENITHTINLISDIEMASKEQLDGVEQINAAINNLDRQTQENASIASETNNIAMITHEISKLIVSNANDKEFAGKDTLKAKDINSILLNNNVQKEKKIDKAKKSVKPLTNNSEIKTKKVEKIEEKTNKIIKPSLSNDDEWESF</sequence>
<dbReference type="Proteomes" id="UP000000939">
    <property type="component" value="Chromosome"/>
</dbReference>
<dbReference type="GO" id="GO:0006935">
    <property type="term" value="P:chemotaxis"/>
    <property type="evidence" value="ECO:0007669"/>
    <property type="project" value="UniProtKB-KW"/>
</dbReference>
<dbReference type="SMART" id="SM01049">
    <property type="entry name" value="Cache_2"/>
    <property type="match status" value="1"/>
</dbReference>
<evidence type="ECO:0000256" key="1">
    <source>
        <dbReference type="ARBA" id="ARBA00004651"/>
    </source>
</evidence>
<evidence type="ECO:0000256" key="6">
    <source>
        <dbReference type="ARBA" id="ARBA00023136"/>
    </source>
</evidence>
<evidence type="ECO:0000259" key="11">
    <source>
        <dbReference type="PROSITE" id="PS50111"/>
    </source>
</evidence>
<comment type="similarity">
    <text evidence="7">Belongs to the methyl-accepting chemotaxis (MCP) protein family.</text>
</comment>
<keyword evidence="5 10" id="KW-1133">Transmembrane helix</keyword>
<dbReference type="InterPro" id="IPR004010">
    <property type="entry name" value="Double_Cache_2"/>
</dbReference>
<dbReference type="eggNOG" id="COG4564">
    <property type="taxonomic scope" value="Bacteria"/>
</dbReference>
<gene>
    <name evidence="12" type="ordered locus">Arnit_0602</name>
</gene>
<dbReference type="Gene3D" id="3.30.450.20">
    <property type="entry name" value="PAS domain"/>
    <property type="match status" value="1"/>
</dbReference>
<evidence type="ECO:0000256" key="8">
    <source>
        <dbReference type="PROSITE-ProRule" id="PRU00284"/>
    </source>
</evidence>
<dbReference type="KEGG" id="ant:Arnit_0602"/>
<organism evidence="12 13">
    <name type="scientific">Arcobacter nitrofigilis (strain ATCC 33309 / DSM 7299 / CCUG 15893 / LMG 7604 / NCTC 12251 / CI)</name>
    <name type="common">Campylobacter nitrofigilis</name>
    <dbReference type="NCBI Taxonomy" id="572480"/>
    <lineage>
        <taxon>Bacteria</taxon>
        <taxon>Pseudomonadati</taxon>
        <taxon>Campylobacterota</taxon>
        <taxon>Epsilonproteobacteria</taxon>
        <taxon>Campylobacterales</taxon>
        <taxon>Arcobacteraceae</taxon>
        <taxon>Arcobacter</taxon>
    </lineage>
</organism>
<evidence type="ECO:0000256" key="7">
    <source>
        <dbReference type="ARBA" id="ARBA00029447"/>
    </source>
</evidence>
<dbReference type="SMART" id="SM00283">
    <property type="entry name" value="MA"/>
    <property type="match status" value="1"/>
</dbReference>
<feature type="coiled-coil region" evidence="9">
    <location>
        <begin position="328"/>
        <end position="355"/>
    </location>
</feature>
<evidence type="ECO:0000256" key="9">
    <source>
        <dbReference type="SAM" id="Coils"/>
    </source>
</evidence>
<dbReference type="HOGENOM" id="CLU_000445_107_21_7"/>
<dbReference type="GO" id="GO:0005886">
    <property type="term" value="C:plasma membrane"/>
    <property type="evidence" value="ECO:0007669"/>
    <property type="project" value="UniProtKB-SubCell"/>
</dbReference>
<comment type="subcellular location">
    <subcellularLocation>
        <location evidence="1">Cell membrane</location>
        <topology evidence="1">Multi-pass membrane protein</topology>
    </subcellularLocation>
</comment>
<keyword evidence="4 10" id="KW-0812">Transmembrane</keyword>
<accession>D5V234</accession>
<protein>
    <submittedName>
        <fullName evidence="12">Methyl-accepting chemotaxis sensory transducer with Cache sensor</fullName>
    </submittedName>
</protein>
<dbReference type="InterPro" id="IPR051310">
    <property type="entry name" value="MCP_chemotaxis"/>
</dbReference>
<evidence type="ECO:0000313" key="12">
    <source>
        <dbReference type="EMBL" id="ADG92267.1"/>
    </source>
</evidence>
<evidence type="ECO:0000256" key="4">
    <source>
        <dbReference type="ARBA" id="ARBA00022692"/>
    </source>
</evidence>
<dbReference type="eggNOG" id="COG0840">
    <property type="taxonomic scope" value="Bacteria"/>
</dbReference>